<dbReference type="EMBL" id="JAOPLV010000010">
    <property type="protein sequence ID" value="MDM5141749.1"/>
    <property type="molecule type" value="Genomic_DNA"/>
</dbReference>
<dbReference type="RefSeq" id="WP_290022736.1">
    <property type="nucleotide sequence ID" value="NZ_JAOPLV010000010.1"/>
</dbReference>
<evidence type="ECO:0000313" key="1">
    <source>
        <dbReference type="EMBL" id="MDM5141749.1"/>
    </source>
</evidence>
<protein>
    <submittedName>
        <fullName evidence="1">Tail fiber assembly protein</fullName>
    </submittedName>
</protein>
<gene>
    <name evidence="1" type="ORF">OB959_18425</name>
</gene>
<name>A0AAW7I379_9GAMM</name>
<evidence type="ECO:0000313" key="2">
    <source>
        <dbReference type="Proteomes" id="UP001168216"/>
    </source>
</evidence>
<proteinExistence type="predicted"/>
<dbReference type="InterPro" id="IPR003458">
    <property type="entry name" value="Phage_T4_Gp38_tail_assem"/>
</dbReference>
<accession>A0AAW7I379</accession>
<comment type="caution">
    <text evidence="1">The sequence shown here is derived from an EMBL/GenBank/DDBJ whole genome shotgun (WGS) entry which is preliminary data.</text>
</comment>
<dbReference type="Proteomes" id="UP001168216">
    <property type="component" value="Unassembled WGS sequence"/>
</dbReference>
<sequence>MMNEPRVSWGEDGFASNDGWCFAHCIMMTTGEYSGSWDVWVSRGTGLPAGAYLDEPMQPEQGKAIVREGDAWVLVDDYRGQTAYHKQTRQPVVIDALGSLPVILTLISPSSPFDVWNDQVDGWVKDETLEDAWLIQQAQMQRQTLMGEASQEIAVLIDALDPSIISDPSDDDQVKLIAWKTYRVELSKIDQQPEYPDSINWPTKPQ</sequence>
<dbReference type="AlphaFoldDB" id="A0AAW7I379"/>
<reference evidence="1" key="1">
    <citation type="submission" date="2023-08" db="EMBL/GenBank/DDBJ databases">
        <title>WGS of Aeromonas isolates.</title>
        <authorList>
            <person name="Lee H."/>
        </authorList>
    </citation>
    <scope>NUCLEOTIDE SEQUENCE</scope>
    <source>
        <strain evidence="1">SL22</strain>
    </source>
</reference>
<dbReference type="Pfam" id="PF02413">
    <property type="entry name" value="Caudo_TAP"/>
    <property type="match status" value="1"/>
</dbReference>
<organism evidence="1 2">
    <name type="scientific">Aeromonas bestiarum</name>
    <dbReference type="NCBI Taxonomy" id="105751"/>
    <lineage>
        <taxon>Bacteria</taxon>
        <taxon>Pseudomonadati</taxon>
        <taxon>Pseudomonadota</taxon>
        <taxon>Gammaproteobacteria</taxon>
        <taxon>Aeromonadales</taxon>
        <taxon>Aeromonadaceae</taxon>
        <taxon>Aeromonas</taxon>
    </lineage>
</organism>